<proteinExistence type="inferred from homology"/>
<evidence type="ECO:0000256" key="1">
    <source>
        <dbReference type="ARBA" id="ARBA00022515"/>
    </source>
</evidence>
<dbReference type="InterPro" id="IPR040498">
    <property type="entry name" value="PriA_CRR"/>
</dbReference>
<feature type="binding site" evidence="12">
    <location>
        <position position="493"/>
    </location>
    <ligand>
        <name>Zn(2+)</name>
        <dbReference type="ChEBI" id="CHEBI:29105"/>
        <label>1</label>
    </ligand>
</feature>
<dbReference type="PANTHER" id="PTHR30580">
    <property type="entry name" value="PRIMOSOMAL PROTEIN N"/>
    <property type="match status" value="1"/>
</dbReference>
<comment type="cofactor">
    <cofactor evidence="12">
        <name>Zn(2+)</name>
        <dbReference type="ChEBI" id="CHEBI:29105"/>
    </cofactor>
    <text evidence="12">Binds 2 zinc ions per subunit.</text>
</comment>
<evidence type="ECO:0000259" key="13">
    <source>
        <dbReference type="PROSITE" id="PS51192"/>
    </source>
</evidence>
<evidence type="ECO:0000256" key="6">
    <source>
        <dbReference type="ARBA" id="ARBA00022806"/>
    </source>
</evidence>
<dbReference type="Proteomes" id="UP000672602">
    <property type="component" value="Unassembled WGS sequence"/>
</dbReference>
<dbReference type="FunFam" id="3.40.50.300:FF:000489">
    <property type="entry name" value="Primosome assembly protein PriA"/>
    <property type="match status" value="1"/>
</dbReference>
<dbReference type="Pfam" id="PF00270">
    <property type="entry name" value="DEAD"/>
    <property type="match status" value="1"/>
</dbReference>
<comment type="catalytic activity">
    <reaction evidence="11 12">
        <text>ATP + H2O = ADP + phosphate + H(+)</text>
        <dbReference type="Rhea" id="RHEA:13065"/>
        <dbReference type="ChEBI" id="CHEBI:15377"/>
        <dbReference type="ChEBI" id="CHEBI:15378"/>
        <dbReference type="ChEBI" id="CHEBI:30616"/>
        <dbReference type="ChEBI" id="CHEBI:43474"/>
        <dbReference type="ChEBI" id="CHEBI:456216"/>
        <dbReference type="EC" id="5.6.2.4"/>
    </reaction>
</comment>
<keyword evidence="4 12" id="KW-0547">Nucleotide-binding</keyword>
<organism evidence="14 15">
    <name type="scientific">Marivibrio halodurans</name>
    <dbReference type="NCBI Taxonomy" id="2039722"/>
    <lineage>
        <taxon>Bacteria</taxon>
        <taxon>Pseudomonadati</taxon>
        <taxon>Pseudomonadota</taxon>
        <taxon>Alphaproteobacteria</taxon>
        <taxon>Rhodospirillales</taxon>
        <taxon>Rhodospirillaceae</taxon>
        <taxon>Marivibrio</taxon>
    </lineage>
</organism>
<dbReference type="Pfam" id="PF17764">
    <property type="entry name" value="PriA_3primeBD"/>
    <property type="match status" value="1"/>
</dbReference>
<dbReference type="GO" id="GO:0008270">
    <property type="term" value="F:zinc ion binding"/>
    <property type="evidence" value="ECO:0007669"/>
    <property type="project" value="UniProtKB-UniRule"/>
</dbReference>
<evidence type="ECO:0000256" key="4">
    <source>
        <dbReference type="ARBA" id="ARBA00022741"/>
    </source>
</evidence>
<dbReference type="InterPro" id="IPR005259">
    <property type="entry name" value="PriA"/>
</dbReference>
<feature type="binding site" evidence="12">
    <location>
        <position position="456"/>
    </location>
    <ligand>
        <name>Zn(2+)</name>
        <dbReference type="ChEBI" id="CHEBI:29105"/>
        <label>1</label>
    </ligand>
</feature>
<dbReference type="GO" id="GO:0006269">
    <property type="term" value="P:DNA replication, synthesis of primer"/>
    <property type="evidence" value="ECO:0007669"/>
    <property type="project" value="UniProtKB-KW"/>
</dbReference>
<feature type="binding site" evidence="12">
    <location>
        <position position="462"/>
    </location>
    <ligand>
        <name>Zn(2+)</name>
        <dbReference type="ChEBI" id="CHEBI:29105"/>
        <label>2</label>
    </ligand>
</feature>
<evidence type="ECO:0000256" key="12">
    <source>
        <dbReference type="HAMAP-Rule" id="MF_00983"/>
    </source>
</evidence>
<feature type="domain" description="Helicase ATP-binding" evidence="13">
    <location>
        <begin position="226"/>
        <end position="392"/>
    </location>
</feature>
<dbReference type="InterPro" id="IPR041222">
    <property type="entry name" value="PriA_3primeBD"/>
</dbReference>
<dbReference type="RefSeq" id="WP_210683582.1">
    <property type="nucleotide sequence ID" value="NZ_JAGMWN010000013.1"/>
</dbReference>
<evidence type="ECO:0000256" key="9">
    <source>
        <dbReference type="ARBA" id="ARBA00023125"/>
    </source>
</evidence>
<comment type="subunit">
    <text evidence="12">Component of the replication restart primosome.</text>
</comment>
<dbReference type="GO" id="GO:0003677">
    <property type="term" value="F:DNA binding"/>
    <property type="evidence" value="ECO:0007669"/>
    <property type="project" value="UniProtKB-UniRule"/>
</dbReference>
<dbReference type="SMART" id="SM00487">
    <property type="entry name" value="DEXDc"/>
    <property type="match status" value="1"/>
</dbReference>
<name>A0A8J7SQD2_9PROT</name>
<dbReference type="InterPro" id="IPR041236">
    <property type="entry name" value="PriA_C"/>
</dbReference>
<keyword evidence="15" id="KW-1185">Reference proteome</keyword>
<feature type="binding site" evidence="12">
    <location>
        <position position="465"/>
    </location>
    <ligand>
        <name>Zn(2+)</name>
        <dbReference type="ChEBI" id="CHEBI:29105"/>
        <label>2</label>
    </ligand>
</feature>
<keyword evidence="7 12" id="KW-0862">Zinc</keyword>
<dbReference type="CDD" id="cd17929">
    <property type="entry name" value="DEXHc_priA"/>
    <property type="match status" value="1"/>
</dbReference>
<feature type="binding site" evidence="12">
    <location>
        <position position="483"/>
    </location>
    <ligand>
        <name>Zn(2+)</name>
        <dbReference type="ChEBI" id="CHEBI:29105"/>
        <label>2</label>
    </ligand>
</feature>
<dbReference type="GO" id="GO:0005524">
    <property type="term" value="F:ATP binding"/>
    <property type="evidence" value="ECO:0007669"/>
    <property type="project" value="UniProtKB-UniRule"/>
</dbReference>
<evidence type="ECO:0000256" key="10">
    <source>
        <dbReference type="ARBA" id="ARBA00023235"/>
    </source>
</evidence>
<sequence>MATSDDTARRASHPALFGSEERRVKVLLPLPLGGAYDYRLPPDMTARPGQFVRVPLSNREMVGVVWDPPEEEDASTVPASKLRDVEAVLNAPPLPAENRRLVEWIAAYVLSPPGAVLRMAMSVPSALDPPPTRTAYVLSDTPPEVRTTPARARVIERAREGMALPAADLAREAGVTPGVVRGLADAGVLVPVQVRERADWPDPDSERAGPALSEAQRAAADSVVAKARAGGFSVTLIDGVTGSGKTEVYFEAIAAALRAGRQVLVLLPEIALGAQWLERFTKRFGVAPAEWHSDLTAAQRRATWRGVAEGRVRVLVGARSGLHLPFPDLGLIVIDEEHDQSFKQEDGVIYHARDMAVVRAHIGDFPILLASATPSLETVTNCESGRYARLVLPERHGGADLPTIEMVDLRRHPPPRQSWIAPPLREALEQCLARGEQALLFLNRRGYAPLTLCRACGHRLECPNCNAWLVEHRFSRRLECHHCGHWIPMPEECPECGAADQMAACGPGVERLAEEAAALLPDARMELATSDTLMGPLAAAAFVDRMATGETNLVIGTQIVAKGYHFPLLTLVGVVDADLGLEGGDLRASERTFQLLSQVAGRAGRAGHKGRVLLQTANPDARVLSAIAAGDRDGFLAAEAEARKAGGWPPFGRLAALIVSGPEERPVEETARALARAAPVADGVRVLGPAPPPLALLRGRFRRRLLLKADRAISVQKALRDWIGHVKVPNQVRLHVDVDPYNFM</sequence>
<dbReference type="PANTHER" id="PTHR30580:SF0">
    <property type="entry name" value="PRIMOSOMAL PROTEIN N"/>
    <property type="match status" value="1"/>
</dbReference>
<dbReference type="Pfam" id="PF18074">
    <property type="entry name" value="PriA_C"/>
    <property type="match status" value="1"/>
</dbReference>
<evidence type="ECO:0000256" key="3">
    <source>
        <dbReference type="ARBA" id="ARBA00022723"/>
    </source>
</evidence>
<dbReference type="Gene3D" id="3.40.50.300">
    <property type="entry name" value="P-loop containing nucleotide triphosphate hydrolases"/>
    <property type="match status" value="2"/>
</dbReference>
<dbReference type="AlphaFoldDB" id="A0A8J7SQD2"/>
<dbReference type="HAMAP" id="MF_00983">
    <property type="entry name" value="PriA"/>
    <property type="match status" value="1"/>
</dbReference>
<dbReference type="EMBL" id="JAGMWN010000013">
    <property type="protein sequence ID" value="MBP5858996.1"/>
    <property type="molecule type" value="Genomic_DNA"/>
</dbReference>
<dbReference type="Pfam" id="PF18319">
    <property type="entry name" value="Zn_ribbon_PriA"/>
    <property type="match status" value="1"/>
</dbReference>
<dbReference type="PROSITE" id="PS51192">
    <property type="entry name" value="HELICASE_ATP_BIND_1"/>
    <property type="match status" value="1"/>
</dbReference>
<keyword evidence="2 12" id="KW-0235">DNA replication</keyword>
<dbReference type="NCBIfam" id="NF004070">
    <property type="entry name" value="PRK05580.2-2"/>
    <property type="match status" value="1"/>
</dbReference>
<keyword evidence="1 12" id="KW-0639">Primosome</keyword>
<evidence type="ECO:0000256" key="11">
    <source>
        <dbReference type="ARBA" id="ARBA00048988"/>
    </source>
</evidence>
<feature type="binding site" evidence="12">
    <location>
        <position position="453"/>
    </location>
    <ligand>
        <name>Zn(2+)</name>
        <dbReference type="ChEBI" id="CHEBI:29105"/>
        <label>1</label>
    </ligand>
</feature>
<reference evidence="14" key="1">
    <citation type="submission" date="2021-04" db="EMBL/GenBank/DDBJ databases">
        <authorList>
            <person name="Zhang D.-C."/>
        </authorList>
    </citation>
    <scope>NUCLEOTIDE SEQUENCE</scope>
    <source>
        <strain evidence="14">CGMCC 1.15697</strain>
    </source>
</reference>
<keyword evidence="8 12" id="KW-0067">ATP-binding</keyword>
<dbReference type="GO" id="GO:0006270">
    <property type="term" value="P:DNA replication initiation"/>
    <property type="evidence" value="ECO:0007669"/>
    <property type="project" value="TreeGrafter"/>
</dbReference>
<comment type="caution">
    <text evidence="14">The sequence shown here is derived from an EMBL/GenBank/DDBJ whole genome shotgun (WGS) entry which is preliminary data.</text>
</comment>
<evidence type="ECO:0000256" key="7">
    <source>
        <dbReference type="ARBA" id="ARBA00022833"/>
    </source>
</evidence>
<feature type="binding site" evidence="12">
    <location>
        <position position="480"/>
    </location>
    <ligand>
        <name>Zn(2+)</name>
        <dbReference type="ChEBI" id="CHEBI:29105"/>
        <label>2</label>
    </ligand>
</feature>
<dbReference type="GO" id="GO:0016787">
    <property type="term" value="F:hydrolase activity"/>
    <property type="evidence" value="ECO:0007669"/>
    <property type="project" value="UniProtKB-KW"/>
</dbReference>
<dbReference type="EC" id="5.6.2.4" evidence="12"/>
<dbReference type="InterPro" id="IPR042115">
    <property type="entry name" value="PriA_3primeBD_sf"/>
</dbReference>
<evidence type="ECO:0000313" key="14">
    <source>
        <dbReference type="EMBL" id="MBP5858996.1"/>
    </source>
</evidence>
<keyword evidence="9 12" id="KW-0238">DNA-binding</keyword>
<dbReference type="NCBIfam" id="TIGR00595">
    <property type="entry name" value="priA"/>
    <property type="match status" value="1"/>
</dbReference>
<dbReference type="InterPro" id="IPR011545">
    <property type="entry name" value="DEAD/DEAH_box_helicase_dom"/>
</dbReference>
<evidence type="ECO:0000256" key="8">
    <source>
        <dbReference type="ARBA" id="ARBA00022840"/>
    </source>
</evidence>
<dbReference type="InterPro" id="IPR027417">
    <property type="entry name" value="P-loop_NTPase"/>
</dbReference>
<dbReference type="GO" id="GO:0006310">
    <property type="term" value="P:DNA recombination"/>
    <property type="evidence" value="ECO:0007669"/>
    <property type="project" value="InterPro"/>
</dbReference>
<evidence type="ECO:0000313" key="15">
    <source>
        <dbReference type="Proteomes" id="UP000672602"/>
    </source>
</evidence>
<dbReference type="InterPro" id="IPR014001">
    <property type="entry name" value="Helicase_ATP-bd"/>
</dbReference>
<dbReference type="GO" id="GO:1990077">
    <property type="term" value="C:primosome complex"/>
    <property type="evidence" value="ECO:0007669"/>
    <property type="project" value="UniProtKB-UniRule"/>
</dbReference>
<comment type="function">
    <text evidence="12">Initiates the restart of stalled replication forks, which reloads the replicative helicase on sites other than the origin of replication. Recognizes and binds to abandoned replication forks and remodels them to uncover a helicase loading site. Promotes assembly of the primosome at these replication forks.</text>
</comment>
<comment type="catalytic activity">
    <reaction evidence="12">
        <text>Couples ATP hydrolysis with the unwinding of duplex DNA by translocating in the 3'-5' direction.</text>
        <dbReference type="EC" id="5.6.2.4"/>
    </reaction>
</comment>
<feature type="binding site" evidence="12">
    <location>
        <position position="496"/>
    </location>
    <ligand>
        <name>Zn(2+)</name>
        <dbReference type="ChEBI" id="CHEBI:29105"/>
        <label>1</label>
    </ligand>
</feature>
<accession>A0A8J7SQD2</accession>
<keyword evidence="3 12" id="KW-0479">Metal-binding</keyword>
<evidence type="ECO:0000256" key="5">
    <source>
        <dbReference type="ARBA" id="ARBA00022801"/>
    </source>
</evidence>
<protein>
    <recommendedName>
        <fullName evidence="12">Replication restart protein PriA</fullName>
    </recommendedName>
    <alternativeName>
        <fullName evidence="12">ATP-dependent DNA helicase PriA</fullName>
        <ecNumber evidence="12">5.6.2.4</ecNumber>
    </alternativeName>
    <alternativeName>
        <fullName evidence="12">DNA 3'-5' helicase PriA</fullName>
    </alternativeName>
</protein>
<dbReference type="Gene3D" id="3.40.1440.60">
    <property type="entry name" value="PriA, 3(prime) DNA-binding domain"/>
    <property type="match status" value="1"/>
</dbReference>
<evidence type="ECO:0000256" key="2">
    <source>
        <dbReference type="ARBA" id="ARBA00022705"/>
    </source>
</evidence>
<dbReference type="GO" id="GO:0043138">
    <property type="term" value="F:3'-5' DNA helicase activity"/>
    <property type="evidence" value="ECO:0007669"/>
    <property type="project" value="UniProtKB-EC"/>
</dbReference>
<dbReference type="SUPFAM" id="SSF52540">
    <property type="entry name" value="P-loop containing nucleoside triphosphate hydrolases"/>
    <property type="match status" value="2"/>
</dbReference>
<keyword evidence="5 12" id="KW-0378">Hydrolase</keyword>
<dbReference type="GO" id="GO:0006302">
    <property type="term" value="P:double-strand break repair"/>
    <property type="evidence" value="ECO:0007669"/>
    <property type="project" value="InterPro"/>
</dbReference>
<keyword evidence="6 12" id="KW-0347">Helicase</keyword>
<gene>
    <name evidence="12" type="primary">priA</name>
    <name evidence="14" type="ORF">KAJ83_18395</name>
</gene>
<comment type="similarity">
    <text evidence="12">Belongs to the helicase family. PriA subfamily.</text>
</comment>
<keyword evidence="10 12" id="KW-0413">Isomerase</keyword>